<evidence type="ECO:0000313" key="4">
    <source>
        <dbReference type="Proteomes" id="UP000242219"/>
    </source>
</evidence>
<dbReference type="AlphaFoldDB" id="A0A1V6LY30"/>
<dbReference type="Gene3D" id="3.90.182.10">
    <property type="entry name" value="Toxin - Anthrax Protective Antigen,domain 1"/>
    <property type="match status" value="1"/>
</dbReference>
<sequence length="798" mass="91391">MVYVISFIIISISAGYFLTYLLTSRYSIFERITYGVPIGLGLQTWLVYLFSLLWRLQFKCIYLSASLLVFFCLFFLLITWTSFKEKILNETREIKNDFLLNKVSYFVHLAVFSFFTIIFWRLFSRTIIWKTDGMYIGLPNNYGDLPLHLAYITSFVYGNNIPPQDPSFAGEKLVYPFLSDFLSAIFLKLGLNFDDILFIPGLLLTASLYGALYYFTYRLVKKRLAAILSVFLFFFSGGFGFYYFFHDLASTSHTLWSFLMHIPRDYTKIPSLNYHWITPLTCLNIPQRPFLFGFPVTISIFSFLYTGIEHKQWREFLFAGILAGALPFLHSHSFLTVLMVTIPLGIIFWDWRRWFLFFLPAFILSLPQVYYLSGHVGGGSFFKLSFGWMSGKENFLWFWIKNTSLFWPVLISGLIILFTRANDCSSQRAGFFIAAFLILFLLPNFILFAPWNWDNIKILIYWLLGTIPAAALALTYLYENGSLKLLSKAGFFLIVSSLTAAGGIDVFKYAIAPITGWKEFSTEETNLARRIIAETSPDAVFLNAPIFNHPVFLSGRKSLMGYPAHIWSHGYSDANKREQDIKTMLKGKSDTTALINIYKPSYVSIGPHEKRMGANKVFFDTNYPAIITTKNYTIYDLTNQQTRQSLISKTSIKNNLGNQKYGLRARYYDNIHFEGEPAYEEIVKDIEFNWTDEDSKPVSSPFGVIVEGFIDIHTPGIYTFKITSDDGSWLFLDNALIIDNGGLHATKSATGICSLEKGAHKITIKYFDAGGGAFLKLLWVTPGDVEEKIPEESLKIKD</sequence>
<dbReference type="EMBL" id="MJUW02000108">
    <property type="protein sequence ID" value="OQD45052.1"/>
    <property type="molecule type" value="Genomic_DNA"/>
</dbReference>
<organism evidence="3 4">
    <name type="scientific">Candidatus Brocadia sapporoensis</name>
    <dbReference type="NCBI Taxonomy" id="392547"/>
    <lineage>
        <taxon>Bacteria</taxon>
        <taxon>Pseudomonadati</taxon>
        <taxon>Planctomycetota</taxon>
        <taxon>Candidatus Brocadiia</taxon>
        <taxon>Candidatus Brocadiales</taxon>
        <taxon>Candidatus Brocadiaceae</taxon>
        <taxon>Candidatus Brocadia</taxon>
    </lineage>
</organism>
<dbReference type="InterPro" id="IPR011658">
    <property type="entry name" value="PA14_dom"/>
</dbReference>
<feature type="transmembrane region" description="Helical" evidence="1">
    <location>
        <begin position="394"/>
        <end position="418"/>
    </location>
</feature>
<comment type="caution">
    <text evidence="3">The sequence shown here is derived from an EMBL/GenBank/DDBJ whole genome shotgun (WGS) entry which is preliminary data.</text>
</comment>
<dbReference type="Proteomes" id="UP000242219">
    <property type="component" value="Unassembled WGS sequence"/>
</dbReference>
<feature type="transmembrane region" description="Helical" evidence="1">
    <location>
        <begin position="103"/>
        <end position="123"/>
    </location>
</feature>
<dbReference type="Pfam" id="PF07691">
    <property type="entry name" value="PA14"/>
    <property type="match status" value="1"/>
</dbReference>
<feature type="transmembrane region" description="Helical" evidence="1">
    <location>
        <begin position="490"/>
        <end position="511"/>
    </location>
</feature>
<keyword evidence="1" id="KW-0472">Membrane</keyword>
<protein>
    <recommendedName>
        <fullName evidence="2">PA14 domain-containing protein</fullName>
    </recommendedName>
</protein>
<feature type="transmembrane region" description="Helical" evidence="1">
    <location>
        <begin position="458"/>
        <end position="478"/>
    </location>
</feature>
<gene>
    <name evidence="3" type="ORF">BIY37_10660</name>
</gene>
<feature type="transmembrane region" description="Helical" evidence="1">
    <location>
        <begin position="354"/>
        <end position="373"/>
    </location>
</feature>
<evidence type="ECO:0000313" key="3">
    <source>
        <dbReference type="EMBL" id="OQD45052.1"/>
    </source>
</evidence>
<keyword evidence="1" id="KW-1133">Transmembrane helix</keyword>
<dbReference type="PROSITE" id="PS51820">
    <property type="entry name" value="PA14"/>
    <property type="match status" value="1"/>
</dbReference>
<feature type="transmembrane region" description="Helical" evidence="1">
    <location>
        <begin position="430"/>
        <end position="451"/>
    </location>
</feature>
<reference evidence="3 4" key="1">
    <citation type="journal article" date="2016" name="Genome Announc.">
        <title>Draft Genome Sequence of the Anaerobic Ammonium-Oxidizing Bacterium 'Candidatus Brocadia sp. 40'.</title>
        <authorList>
            <person name="Ali M."/>
            <person name="Haroon M.F."/>
            <person name="Narita Y."/>
            <person name="Zhang L."/>
            <person name="Rangel Shaw D."/>
            <person name="Okabe S."/>
            <person name="Saikaly P.E."/>
        </authorList>
    </citation>
    <scope>NUCLEOTIDE SEQUENCE [LARGE SCALE GENOMIC DNA]</scope>
    <source>
        <strain evidence="3 4">40</strain>
    </source>
</reference>
<proteinExistence type="predicted"/>
<name>A0A1V6LY30_9BACT</name>
<feature type="transmembrane region" description="Helical" evidence="1">
    <location>
        <begin position="224"/>
        <end position="245"/>
    </location>
</feature>
<feature type="transmembrane region" description="Helical" evidence="1">
    <location>
        <begin position="7"/>
        <end position="28"/>
    </location>
</feature>
<evidence type="ECO:0000256" key="1">
    <source>
        <dbReference type="SAM" id="Phobius"/>
    </source>
</evidence>
<feature type="transmembrane region" description="Helical" evidence="1">
    <location>
        <begin position="320"/>
        <end position="348"/>
    </location>
</feature>
<dbReference type="SMART" id="SM00758">
    <property type="entry name" value="PA14"/>
    <property type="match status" value="1"/>
</dbReference>
<dbReference type="InterPro" id="IPR037524">
    <property type="entry name" value="PA14/GLEYA"/>
</dbReference>
<dbReference type="SUPFAM" id="SSF56988">
    <property type="entry name" value="Anthrax protective antigen"/>
    <property type="match status" value="1"/>
</dbReference>
<feature type="transmembrane region" description="Helical" evidence="1">
    <location>
        <begin position="34"/>
        <end position="54"/>
    </location>
</feature>
<accession>A0A1V6LY30</accession>
<feature type="domain" description="PA14" evidence="2">
    <location>
        <begin position="658"/>
        <end position="793"/>
    </location>
</feature>
<feature type="transmembrane region" description="Helical" evidence="1">
    <location>
        <begin position="61"/>
        <end position="83"/>
    </location>
</feature>
<keyword evidence="1" id="KW-0812">Transmembrane</keyword>
<evidence type="ECO:0000259" key="2">
    <source>
        <dbReference type="PROSITE" id="PS51820"/>
    </source>
</evidence>
<feature type="transmembrane region" description="Helical" evidence="1">
    <location>
        <begin position="197"/>
        <end position="217"/>
    </location>
</feature>
<keyword evidence="4" id="KW-1185">Reference proteome</keyword>